<organism evidence="4 5">
    <name type="scientific">Aquipuribacter hungaricus</name>
    <dbReference type="NCBI Taxonomy" id="545624"/>
    <lineage>
        <taxon>Bacteria</taxon>
        <taxon>Bacillati</taxon>
        <taxon>Actinomycetota</taxon>
        <taxon>Actinomycetes</taxon>
        <taxon>Micrococcales</taxon>
        <taxon>Intrasporangiaceae</taxon>
        <taxon>Aquipuribacter</taxon>
    </lineage>
</organism>
<dbReference type="InterPro" id="IPR043128">
    <property type="entry name" value="Rev_trsase/Diguanyl_cyclase"/>
</dbReference>
<evidence type="ECO:0000313" key="4">
    <source>
        <dbReference type="EMBL" id="MFC3689008.1"/>
    </source>
</evidence>
<feature type="transmembrane region" description="Helical" evidence="2">
    <location>
        <begin position="12"/>
        <end position="33"/>
    </location>
</feature>
<feature type="transmembrane region" description="Helical" evidence="2">
    <location>
        <begin position="144"/>
        <end position="162"/>
    </location>
</feature>
<evidence type="ECO:0000259" key="3">
    <source>
        <dbReference type="PROSITE" id="PS50887"/>
    </source>
</evidence>
<dbReference type="InterPro" id="IPR000160">
    <property type="entry name" value="GGDEF_dom"/>
</dbReference>
<keyword evidence="2" id="KW-1133">Transmembrane helix</keyword>
<dbReference type="RefSeq" id="WP_376983992.1">
    <property type="nucleotide sequence ID" value="NZ_JBHRWW010000007.1"/>
</dbReference>
<protein>
    <submittedName>
        <fullName evidence="4">GGDEF domain-containing protein</fullName>
    </submittedName>
</protein>
<accession>A0ABV7WKA3</accession>
<proteinExistence type="predicted"/>
<dbReference type="Gene3D" id="3.30.70.270">
    <property type="match status" value="1"/>
</dbReference>
<keyword evidence="2" id="KW-0812">Transmembrane</keyword>
<comment type="caution">
    <text evidence="4">The sequence shown here is derived from an EMBL/GenBank/DDBJ whole genome shotgun (WGS) entry which is preliminary data.</text>
</comment>
<dbReference type="CDD" id="cd01949">
    <property type="entry name" value="GGDEF"/>
    <property type="match status" value="1"/>
</dbReference>
<dbReference type="InterPro" id="IPR050469">
    <property type="entry name" value="Diguanylate_Cyclase"/>
</dbReference>
<dbReference type="NCBIfam" id="TIGR00254">
    <property type="entry name" value="GGDEF"/>
    <property type="match status" value="1"/>
</dbReference>
<evidence type="ECO:0000256" key="2">
    <source>
        <dbReference type="SAM" id="Phobius"/>
    </source>
</evidence>
<keyword evidence="2" id="KW-0472">Membrane</keyword>
<gene>
    <name evidence="4" type="ORF">ACFOLH_11710</name>
</gene>
<dbReference type="Proteomes" id="UP001595685">
    <property type="component" value="Unassembled WGS sequence"/>
</dbReference>
<dbReference type="PANTHER" id="PTHR45138:SF24">
    <property type="entry name" value="DIGUANYLATE CYCLASE DGCC-RELATED"/>
    <property type="match status" value="1"/>
</dbReference>
<dbReference type="PANTHER" id="PTHR45138">
    <property type="entry name" value="REGULATORY COMPONENTS OF SENSORY TRANSDUCTION SYSTEM"/>
    <property type="match status" value="1"/>
</dbReference>
<feature type="transmembrane region" description="Helical" evidence="2">
    <location>
        <begin position="68"/>
        <end position="87"/>
    </location>
</feature>
<dbReference type="PROSITE" id="PS50887">
    <property type="entry name" value="GGDEF"/>
    <property type="match status" value="1"/>
</dbReference>
<evidence type="ECO:0000313" key="5">
    <source>
        <dbReference type="Proteomes" id="UP001595685"/>
    </source>
</evidence>
<dbReference type="EMBL" id="JBHRWW010000007">
    <property type="protein sequence ID" value="MFC3689008.1"/>
    <property type="molecule type" value="Genomic_DNA"/>
</dbReference>
<feature type="compositionally biased region" description="Basic and acidic residues" evidence="1">
    <location>
        <begin position="352"/>
        <end position="361"/>
    </location>
</feature>
<sequence>MDVFAPRDPRAATRALTVVIVVSAAVLAGYTAVSPPAGVVLALVVGVVVLLLAGALGLVLAPDRVPPWVHGAAPAAGVVVVACLDVATRDASTAAQVFFLLPVVYVAAHLGRAAAWGLTALAMAGEAVVTGLLLTPTAAVTDTVYLTAVAVTTTALLVRANRRTDELLAELRHLAAVDPLTGLVTRRVLDDAAACALTSADTDAGTSFVLVDVDRFKSVNDSFGHPAGDQVLCHVGEQLVAVVGAGAVVSRLGGDELAVLLPSTPVEVARECAEAALARLRAHALHLEDGRRVTVSASIGVAHAPVHARDLAGLYRAADAALYEAKRGGRDRVAVAAGPPPPADRPLPAPRPSREDRVARA</sequence>
<dbReference type="SUPFAM" id="SSF55073">
    <property type="entry name" value="Nucleotide cyclase"/>
    <property type="match status" value="1"/>
</dbReference>
<feature type="transmembrane region" description="Helical" evidence="2">
    <location>
        <begin position="39"/>
        <end position="61"/>
    </location>
</feature>
<dbReference type="InterPro" id="IPR029787">
    <property type="entry name" value="Nucleotide_cyclase"/>
</dbReference>
<feature type="transmembrane region" description="Helical" evidence="2">
    <location>
        <begin position="93"/>
        <end position="111"/>
    </location>
</feature>
<keyword evidence="5" id="KW-1185">Reference proteome</keyword>
<feature type="region of interest" description="Disordered" evidence="1">
    <location>
        <begin position="331"/>
        <end position="361"/>
    </location>
</feature>
<name>A0ABV7WKA3_9MICO</name>
<evidence type="ECO:0000256" key="1">
    <source>
        <dbReference type="SAM" id="MobiDB-lite"/>
    </source>
</evidence>
<reference evidence="5" key="1">
    <citation type="journal article" date="2019" name="Int. J. Syst. Evol. Microbiol.">
        <title>The Global Catalogue of Microorganisms (GCM) 10K type strain sequencing project: providing services to taxonomists for standard genome sequencing and annotation.</title>
        <authorList>
            <consortium name="The Broad Institute Genomics Platform"/>
            <consortium name="The Broad Institute Genome Sequencing Center for Infectious Disease"/>
            <person name="Wu L."/>
            <person name="Ma J."/>
        </authorList>
    </citation>
    <scope>NUCLEOTIDE SEQUENCE [LARGE SCALE GENOMIC DNA]</scope>
    <source>
        <strain evidence="5">NCAIM B.02333</strain>
    </source>
</reference>
<feature type="domain" description="GGDEF" evidence="3">
    <location>
        <begin position="204"/>
        <end position="338"/>
    </location>
</feature>
<feature type="compositionally biased region" description="Pro residues" evidence="1">
    <location>
        <begin position="338"/>
        <end position="351"/>
    </location>
</feature>
<dbReference type="SMART" id="SM00267">
    <property type="entry name" value="GGDEF"/>
    <property type="match status" value="1"/>
</dbReference>
<dbReference type="Pfam" id="PF00990">
    <property type="entry name" value="GGDEF"/>
    <property type="match status" value="1"/>
</dbReference>